<dbReference type="RefSeq" id="WP_018578093.1">
    <property type="nucleotide sequence ID" value="NZ_KB892421.1"/>
</dbReference>
<evidence type="ECO:0000256" key="1">
    <source>
        <dbReference type="ARBA" id="ARBA00004370"/>
    </source>
</evidence>
<dbReference type="InterPro" id="IPR027385">
    <property type="entry name" value="Beta-barrel_OMP"/>
</dbReference>
<keyword evidence="2" id="KW-0732">Signal</keyword>
<dbReference type="PANTHER" id="PTHR34001">
    <property type="entry name" value="BLL7405 PROTEIN"/>
    <property type="match status" value="1"/>
</dbReference>
<dbReference type="SUPFAM" id="SSF56925">
    <property type="entry name" value="OMPA-like"/>
    <property type="match status" value="1"/>
</dbReference>
<evidence type="ECO:0000259" key="4">
    <source>
        <dbReference type="Pfam" id="PF13505"/>
    </source>
</evidence>
<dbReference type="AlphaFoldDB" id="A0A0W0YKG4"/>
<organism evidence="5 6">
    <name type="scientific">Legionella shakespearei DSM 23087</name>
    <dbReference type="NCBI Taxonomy" id="1122169"/>
    <lineage>
        <taxon>Bacteria</taxon>
        <taxon>Pseudomonadati</taxon>
        <taxon>Pseudomonadota</taxon>
        <taxon>Gammaproteobacteria</taxon>
        <taxon>Legionellales</taxon>
        <taxon>Legionellaceae</taxon>
        <taxon>Legionella</taxon>
    </lineage>
</organism>
<evidence type="ECO:0000313" key="6">
    <source>
        <dbReference type="Proteomes" id="UP000054600"/>
    </source>
</evidence>
<dbReference type="eggNOG" id="COG3637">
    <property type="taxonomic scope" value="Bacteria"/>
</dbReference>
<dbReference type="Pfam" id="PF13505">
    <property type="entry name" value="OMP_b-brl"/>
    <property type="match status" value="1"/>
</dbReference>
<name>A0A0W0YKG4_9GAMM</name>
<dbReference type="GO" id="GO:0016020">
    <property type="term" value="C:membrane"/>
    <property type="evidence" value="ECO:0007669"/>
    <property type="project" value="UniProtKB-SubCell"/>
</dbReference>
<dbReference type="Proteomes" id="UP000054600">
    <property type="component" value="Unassembled WGS sequence"/>
</dbReference>
<dbReference type="EMBL" id="LNYW01000068">
    <property type="protein sequence ID" value="KTD57401.1"/>
    <property type="molecule type" value="Genomic_DNA"/>
</dbReference>
<keyword evidence="6" id="KW-1185">Reference proteome</keyword>
<dbReference type="InterPro" id="IPR051692">
    <property type="entry name" value="OMP-like"/>
</dbReference>
<keyword evidence="3" id="KW-0472">Membrane</keyword>
<comment type="caution">
    <text evidence="5">The sequence shown here is derived from an EMBL/GenBank/DDBJ whole genome shotgun (WGS) entry which is preliminary data.</text>
</comment>
<dbReference type="InterPro" id="IPR011250">
    <property type="entry name" value="OMP/PagP_B-barrel"/>
</dbReference>
<comment type="subcellular location">
    <subcellularLocation>
        <location evidence="1">Membrane</location>
    </subcellularLocation>
</comment>
<dbReference type="Gene3D" id="2.40.160.20">
    <property type="match status" value="1"/>
</dbReference>
<sequence>MLGKIGRAGVLSVLFTSPGFAGFYVGGAVGPEGASFSQKSHVVGNNTNAPAGVFEVGASNHFSGTGVFGSLFGGYAWHSQKYYLAGEINGNLSSVKYELTNDEYIHSNFAKTTFRIRNSKGISLLPGFFLSDSTLFYGRIGYSNGQVKISEGADPSIMSMSKNANGIRYGVGIRHAFTPQWSFMMDYSQINYSHLISYTYDPFGMVAKTAKITPNTAQLALGVIYSFDKPVVMTK</sequence>
<protein>
    <recommendedName>
        <fullName evidence="4">Outer membrane protein beta-barrel domain-containing protein</fullName>
    </recommendedName>
</protein>
<proteinExistence type="predicted"/>
<dbReference type="PATRIC" id="fig|1122169.6.peg.2986"/>
<feature type="domain" description="Outer membrane protein beta-barrel" evidence="4">
    <location>
        <begin position="20"/>
        <end position="227"/>
    </location>
</feature>
<evidence type="ECO:0000256" key="3">
    <source>
        <dbReference type="ARBA" id="ARBA00023136"/>
    </source>
</evidence>
<reference evidence="5 6" key="1">
    <citation type="submission" date="2015-11" db="EMBL/GenBank/DDBJ databases">
        <title>Genomic analysis of 38 Legionella species identifies large and diverse effector repertoires.</title>
        <authorList>
            <person name="Burstein D."/>
            <person name="Amaro F."/>
            <person name="Zusman T."/>
            <person name="Lifshitz Z."/>
            <person name="Cohen O."/>
            <person name="Gilbert J.A."/>
            <person name="Pupko T."/>
            <person name="Shuman H.A."/>
            <person name="Segal G."/>
        </authorList>
    </citation>
    <scope>NUCLEOTIDE SEQUENCE [LARGE SCALE GENOMIC DNA]</scope>
    <source>
        <strain evidence="5 6">ATCC 49655</strain>
    </source>
</reference>
<evidence type="ECO:0000256" key="2">
    <source>
        <dbReference type="ARBA" id="ARBA00022729"/>
    </source>
</evidence>
<dbReference type="OrthoDB" id="5636097at2"/>
<gene>
    <name evidence="5" type="ORF">Lsha_2586</name>
</gene>
<evidence type="ECO:0000313" key="5">
    <source>
        <dbReference type="EMBL" id="KTD57401.1"/>
    </source>
</evidence>
<accession>A0A0W0YKG4</accession>
<dbReference type="PANTHER" id="PTHR34001:SF3">
    <property type="entry name" value="BLL7405 PROTEIN"/>
    <property type="match status" value="1"/>
</dbReference>